<gene>
    <name evidence="2" type="ORF">TeGR_g8909</name>
</gene>
<proteinExistence type="predicted"/>
<reference evidence="2 3" key="1">
    <citation type="journal article" date="2023" name="Commun. Biol.">
        <title>Genome analysis of Parmales, the sister group of diatoms, reveals the evolutionary specialization of diatoms from phago-mixotrophs to photoautotrophs.</title>
        <authorList>
            <person name="Ban H."/>
            <person name="Sato S."/>
            <person name="Yoshikawa S."/>
            <person name="Yamada K."/>
            <person name="Nakamura Y."/>
            <person name="Ichinomiya M."/>
            <person name="Sato N."/>
            <person name="Blanc-Mathieu R."/>
            <person name="Endo H."/>
            <person name="Kuwata A."/>
            <person name="Ogata H."/>
        </authorList>
    </citation>
    <scope>NUCLEOTIDE SEQUENCE [LARGE SCALE GENOMIC DNA]</scope>
</reference>
<keyword evidence="3" id="KW-1185">Reference proteome</keyword>
<accession>A0ABQ6MBK9</accession>
<evidence type="ECO:0000313" key="3">
    <source>
        <dbReference type="Proteomes" id="UP001165060"/>
    </source>
</evidence>
<feature type="non-terminal residue" evidence="2">
    <location>
        <position position="1"/>
    </location>
</feature>
<evidence type="ECO:0000313" key="2">
    <source>
        <dbReference type="EMBL" id="GMI23257.1"/>
    </source>
</evidence>
<dbReference type="Pfam" id="PF20179">
    <property type="entry name" value="MSS51_C"/>
    <property type="match status" value="1"/>
</dbReference>
<organism evidence="2 3">
    <name type="scientific">Tetraparma gracilis</name>
    <dbReference type="NCBI Taxonomy" id="2962635"/>
    <lineage>
        <taxon>Eukaryota</taxon>
        <taxon>Sar</taxon>
        <taxon>Stramenopiles</taxon>
        <taxon>Ochrophyta</taxon>
        <taxon>Bolidophyceae</taxon>
        <taxon>Parmales</taxon>
        <taxon>Triparmaceae</taxon>
        <taxon>Tetraparma</taxon>
    </lineage>
</organism>
<feature type="domain" description="Mitochondrial splicing suppressor 51-like C-terminal" evidence="1">
    <location>
        <begin position="2"/>
        <end position="66"/>
    </location>
</feature>
<comment type="caution">
    <text evidence="2">The sequence shown here is derived from an EMBL/GenBank/DDBJ whole genome shotgun (WGS) entry which is preliminary data.</text>
</comment>
<dbReference type="InterPro" id="IPR046824">
    <property type="entry name" value="Mss51-like_C"/>
</dbReference>
<evidence type="ECO:0000259" key="1">
    <source>
        <dbReference type="Pfam" id="PF20179"/>
    </source>
</evidence>
<dbReference type="Proteomes" id="UP001165060">
    <property type="component" value="Unassembled WGS sequence"/>
</dbReference>
<dbReference type="EMBL" id="BRYB01003953">
    <property type="protein sequence ID" value="GMI23257.1"/>
    <property type="molecule type" value="Genomic_DNA"/>
</dbReference>
<protein>
    <recommendedName>
        <fullName evidence="1">Mitochondrial splicing suppressor 51-like C-terminal domain-containing protein</fullName>
    </recommendedName>
</protein>
<sequence length="89" mass="9992">YDTWPATLSAFPGPSPLGSELKFLFTAYTLEECADDFDAIEAAVTSRAVCLWEPERNPFGSRKVRETKGESGGREYRENAAWQCWSLPL</sequence>
<name>A0ABQ6MBK9_9STRA</name>